<name>A0A9W4TD71_9GLOM</name>
<evidence type="ECO:0000313" key="2">
    <source>
        <dbReference type="EMBL" id="CAI2200544.1"/>
    </source>
</evidence>
<accession>A0A9W4TD71</accession>
<dbReference type="EMBL" id="CAMKVN010024646">
    <property type="protein sequence ID" value="CAI2200544.1"/>
    <property type="molecule type" value="Genomic_DNA"/>
</dbReference>
<dbReference type="AlphaFoldDB" id="A0A9W4TD71"/>
<protein>
    <submittedName>
        <fullName evidence="2">8146_t:CDS:1</fullName>
    </submittedName>
</protein>
<feature type="compositionally biased region" description="Basic and acidic residues" evidence="1">
    <location>
        <begin position="1"/>
        <end position="14"/>
    </location>
</feature>
<comment type="caution">
    <text evidence="2">The sequence shown here is derived from an EMBL/GenBank/DDBJ whole genome shotgun (WGS) entry which is preliminary data.</text>
</comment>
<evidence type="ECO:0000313" key="3">
    <source>
        <dbReference type="Proteomes" id="UP001153678"/>
    </source>
</evidence>
<gene>
    <name evidence="2" type="ORF">FWILDA_LOCUS19622</name>
</gene>
<dbReference type="OrthoDB" id="2313811at2759"/>
<feature type="non-terminal residue" evidence="2">
    <location>
        <position position="1"/>
    </location>
</feature>
<dbReference type="Proteomes" id="UP001153678">
    <property type="component" value="Unassembled WGS sequence"/>
</dbReference>
<evidence type="ECO:0000256" key="1">
    <source>
        <dbReference type="SAM" id="MobiDB-lite"/>
    </source>
</evidence>
<organism evidence="2 3">
    <name type="scientific">Funneliformis geosporum</name>
    <dbReference type="NCBI Taxonomy" id="1117311"/>
    <lineage>
        <taxon>Eukaryota</taxon>
        <taxon>Fungi</taxon>
        <taxon>Fungi incertae sedis</taxon>
        <taxon>Mucoromycota</taxon>
        <taxon>Glomeromycotina</taxon>
        <taxon>Glomeromycetes</taxon>
        <taxon>Glomerales</taxon>
        <taxon>Glomeraceae</taxon>
        <taxon>Funneliformis</taxon>
    </lineage>
</organism>
<sequence>TRADNSEKEPDACFRPRKPKVSSPSGSNGKEDPWPNLVIEVAYSESEQHVLDKVKKYWLDNLNRVHDVIVVKIDPVSSDQIPKRMQAWHFCISDKRYRYRDVSHRTYFEFGTHDKYGNPTNIQQNQCIINISLD</sequence>
<feature type="region of interest" description="Disordered" evidence="1">
    <location>
        <begin position="1"/>
        <end position="32"/>
    </location>
</feature>
<feature type="non-terminal residue" evidence="2">
    <location>
        <position position="134"/>
    </location>
</feature>
<keyword evidence="3" id="KW-1185">Reference proteome</keyword>
<proteinExistence type="predicted"/>
<reference evidence="2" key="1">
    <citation type="submission" date="2022-08" db="EMBL/GenBank/DDBJ databases">
        <authorList>
            <person name="Kallberg Y."/>
            <person name="Tangrot J."/>
            <person name="Rosling A."/>
        </authorList>
    </citation>
    <scope>NUCLEOTIDE SEQUENCE</scope>
    <source>
        <strain evidence="2">Wild A</strain>
    </source>
</reference>